<dbReference type="SMART" id="SM00563">
    <property type="entry name" value="PlsC"/>
    <property type="match status" value="1"/>
</dbReference>
<keyword evidence="1" id="KW-0012">Acyltransferase</keyword>
<dbReference type="InterPro" id="IPR002123">
    <property type="entry name" value="Plipid/glycerol_acylTrfase"/>
</dbReference>
<dbReference type="EMBL" id="CP030032">
    <property type="protein sequence ID" value="AWV88223.1"/>
    <property type="molecule type" value="Genomic_DNA"/>
</dbReference>
<accession>A0A2Z4FGY5</accession>
<dbReference type="OrthoDB" id="5241618at2"/>
<gene>
    <name evidence="1" type="ORF">DN745_02255</name>
</gene>
<dbReference type="AlphaFoldDB" id="A0A2Z4FGY5"/>
<dbReference type="RefSeq" id="WP_111331785.1">
    <property type="nucleotide sequence ID" value="NZ_CP030032.1"/>
</dbReference>
<keyword evidence="2" id="KW-1185">Reference proteome</keyword>
<dbReference type="PANTHER" id="PTHR22753">
    <property type="entry name" value="TRANSMEMBRANE PROTEIN 68"/>
    <property type="match status" value="1"/>
</dbReference>
<proteinExistence type="predicted"/>
<name>A0A2Z4FGY5_9DELT</name>
<keyword evidence="1" id="KW-0808">Transferase</keyword>
<reference evidence="1 2" key="1">
    <citation type="submission" date="2018-06" db="EMBL/GenBank/DDBJ databases">
        <title>Lujinxingia sediminis gen. nov. sp. nov., a new facultative anaerobic member of the class Deltaproteobacteria, and proposal of Lujinxingaceae fam. nov.</title>
        <authorList>
            <person name="Guo L.-Y."/>
            <person name="Li C.-M."/>
            <person name="Wang S."/>
            <person name="Du Z.-J."/>
        </authorList>
    </citation>
    <scope>NUCLEOTIDE SEQUENCE [LARGE SCALE GENOMIC DNA]</scope>
    <source>
        <strain evidence="1 2">FA350</strain>
    </source>
</reference>
<dbReference type="GO" id="GO:0016746">
    <property type="term" value="F:acyltransferase activity"/>
    <property type="evidence" value="ECO:0007669"/>
    <property type="project" value="UniProtKB-KW"/>
</dbReference>
<sequence length="297" mass="33552">MSDTDSSVFESIRWLRRRLDDALVGGLDPKVWDNISSMRAGQNEYGYDPFGFEPEFLKYIYPVAERLYRHYFRVETFNIDNIPDDGPVLLIANHTGQIPIDGFLIGCALLFDRQPARMVRSMVEHWVATLPFASWFMARAGQVVGTRQNARILLGRGGCILVFPEGTRGVNKTYDRAYELARFGNGFMRLALETNTPIIPVGVVGGEEQLPTIWNFESFARLLGLPAFPITPTWPLLGPLGALPLPVKYRIHFGELMHFEGASDDEDRVIEEKVDQVKAAIRGLVQTGLRERKGVFF</sequence>
<dbReference type="GO" id="GO:0016020">
    <property type="term" value="C:membrane"/>
    <property type="evidence" value="ECO:0007669"/>
    <property type="project" value="TreeGrafter"/>
</dbReference>
<dbReference type="Pfam" id="PF01553">
    <property type="entry name" value="Acyltransferase"/>
    <property type="match status" value="1"/>
</dbReference>
<evidence type="ECO:0000313" key="2">
    <source>
        <dbReference type="Proteomes" id="UP000249799"/>
    </source>
</evidence>
<dbReference type="SUPFAM" id="SSF69593">
    <property type="entry name" value="Glycerol-3-phosphate (1)-acyltransferase"/>
    <property type="match status" value="1"/>
</dbReference>
<evidence type="ECO:0000313" key="1">
    <source>
        <dbReference type="EMBL" id="AWV88223.1"/>
    </source>
</evidence>
<dbReference type="PANTHER" id="PTHR22753:SF14">
    <property type="entry name" value="MONOACYLGLYCEROL_DIACYLGLYCEROL O-ACYLTRANSFERASE"/>
    <property type="match status" value="1"/>
</dbReference>
<dbReference type="Proteomes" id="UP000249799">
    <property type="component" value="Chromosome"/>
</dbReference>
<dbReference type="CDD" id="cd07987">
    <property type="entry name" value="LPLAT_MGAT-like"/>
    <property type="match status" value="1"/>
</dbReference>
<dbReference type="KEGG" id="bsed:DN745_02255"/>
<organism evidence="1 2">
    <name type="scientific">Bradymonas sediminis</name>
    <dbReference type="NCBI Taxonomy" id="1548548"/>
    <lineage>
        <taxon>Bacteria</taxon>
        <taxon>Deltaproteobacteria</taxon>
        <taxon>Bradymonadales</taxon>
        <taxon>Bradymonadaceae</taxon>
        <taxon>Bradymonas</taxon>
    </lineage>
</organism>
<protein>
    <submittedName>
        <fullName evidence="1">Glycerol acyltransferase</fullName>
    </submittedName>
</protein>